<keyword evidence="5" id="KW-1185">Reference proteome</keyword>
<feature type="domain" description="DUF7623" evidence="3">
    <location>
        <begin position="692"/>
        <end position="756"/>
    </location>
</feature>
<dbReference type="EMBL" id="LR877149">
    <property type="protein sequence ID" value="CAD2215400.1"/>
    <property type="molecule type" value="Genomic_DNA"/>
</dbReference>
<feature type="region of interest" description="Disordered" evidence="2">
    <location>
        <begin position="1503"/>
        <end position="1524"/>
    </location>
</feature>
<feature type="domain" description="DUF7623" evidence="3">
    <location>
        <begin position="1234"/>
        <end position="1296"/>
    </location>
</feature>
<keyword evidence="1" id="KW-0175">Coiled coil</keyword>
<feature type="domain" description="DUF7623" evidence="3">
    <location>
        <begin position="1374"/>
        <end position="1433"/>
    </location>
</feature>
<feature type="region of interest" description="Disordered" evidence="2">
    <location>
        <begin position="214"/>
        <end position="236"/>
    </location>
</feature>
<feature type="domain" description="DUF7623" evidence="3">
    <location>
        <begin position="357"/>
        <end position="420"/>
    </location>
</feature>
<evidence type="ECO:0000256" key="1">
    <source>
        <dbReference type="SAM" id="Coils"/>
    </source>
</evidence>
<feature type="domain" description="DUF7623" evidence="3">
    <location>
        <begin position="222"/>
        <end position="285"/>
    </location>
</feature>
<feature type="domain" description="DUF7623" evidence="3">
    <location>
        <begin position="1165"/>
        <end position="1229"/>
    </location>
</feature>
<feature type="domain" description="DUF7623" evidence="3">
    <location>
        <begin position="1506"/>
        <end position="1570"/>
    </location>
</feature>
<feature type="compositionally biased region" description="Basic and acidic residues" evidence="2">
    <location>
        <begin position="75"/>
        <end position="91"/>
    </location>
</feature>
<evidence type="ECO:0000259" key="3">
    <source>
        <dbReference type="Pfam" id="PF24610"/>
    </source>
</evidence>
<feature type="domain" description="DUF7623" evidence="3">
    <location>
        <begin position="86"/>
        <end position="149"/>
    </location>
</feature>
<reference evidence="4 5" key="1">
    <citation type="submission" date="2020-08" db="EMBL/GenBank/DDBJ databases">
        <authorList>
            <person name="Newling K."/>
            <person name="Davey J."/>
            <person name="Forrester S."/>
        </authorList>
    </citation>
    <scope>NUCLEOTIDE SEQUENCE [LARGE SCALE GENOMIC DNA]</scope>
    <source>
        <strain evidence="5">Crithidia deanei Carvalho (ATCC PRA-265)</strain>
    </source>
</reference>
<feature type="domain" description="DUF7623" evidence="3">
    <location>
        <begin position="761"/>
        <end position="821"/>
    </location>
</feature>
<feature type="domain" description="DUF7623" evidence="3">
    <location>
        <begin position="1301"/>
        <end position="1365"/>
    </location>
</feature>
<feature type="domain" description="DUF7623" evidence="3">
    <location>
        <begin position="1097"/>
        <end position="1160"/>
    </location>
</feature>
<dbReference type="VEuPathDB" id="TriTrypDB:ADEAN_000285500"/>
<name>A0A7G2C6K4_9TRYP</name>
<gene>
    <name evidence="4" type="ORF">ADEAN_000285500</name>
</gene>
<evidence type="ECO:0000313" key="5">
    <source>
        <dbReference type="Proteomes" id="UP000515908"/>
    </source>
</evidence>
<feature type="domain" description="DUF7623" evidence="3">
    <location>
        <begin position="826"/>
        <end position="890"/>
    </location>
</feature>
<feature type="domain" description="DUF7623" evidence="3">
    <location>
        <begin position="557"/>
        <end position="621"/>
    </location>
</feature>
<feature type="region of interest" description="Disordered" evidence="2">
    <location>
        <begin position="1396"/>
        <end position="1415"/>
    </location>
</feature>
<evidence type="ECO:0000313" key="4">
    <source>
        <dbReference type="EMBL" id="CAD2215400.1"/>
    </source>
</evidence>
<accession>A0A7G2C6K4</accession>
<feature type="domain" description="DUF7623" evidence="3">
    <location>
        <begin position="422"/>
        <end position="486"/>
    </location>
</feature>
<feature type="domain" description="DUF7623" evidence="3">
    <location>
        <begin position="627"/>
        <end position="688"/>
    </location>
</feature>
<dbReference type="Pfam" id="PF24610">
    <property type="entry name" value="DUF7623"/>
    <property type="match status" value="25"/>
</dbReference>
<feature type="domain" description="DUF7623" evidence="3">
    <location>
        <begin position="1641"/>
        <end position="1666"/>
    </location>
</feature>
<protein>
    <recommendedName>
        <fullName evidence="3">DUF7623 domain-containing protein</fullName>
    </recommendedName>
</protein>
<feature type="coiled-coil region" evidence="1">
    <location>
        <begin position="260"/>
        <end position="287"/>
    </location>
</feature>
<feature type="domain" description="DUF7623" evidence="3">
    <location>
        <begin position="491"/>
        <end position="553"/>
    </location>
</feature>
<feature type="domain" description="DUF7623" evidence="3">
    <location>
        <begin position="1029"/>
        <end position="1092"/>
    </location>
</feature>
<feature type="coiled-coil region" evidence="1">
    <location>
        <begin position="328"/>
        <end position="360"/>
    </location>
</feature>
<feature type="region of interest" description="Disordered" evidence="2">
    <location>
        <begin position="1636"/>
        <end position="1677"/>
    </location>
</feature>
<dbReference type="Proteomes" id="UP000515908">
    <property type="component" value="Chromosome 05"/>
</dbReference>
<evidence type="ECO:0000256" key="2">
    <source>
        <dbReference type="SAM" id="MobiDB-lite"/>
    </source>
</evidence>
<feature type="domain" description="DUF7623" evidence="3">
    <location>
        <begin position="1574"/>
        <end position="1637"/>
    </location>
</feature>
<feature type="domain" description="DUF7623" evidence="3">
    <location>
        <begin position="963"/>
        <end position="1025"/>
    </location>
</feature>
<feature type="region of interest" description="Disordered" evidence="2">
    <location>
        <begin position="75"/>
        <end position="100"/>
    </location>
</feature>
<feature type="domain" description="DUF7623" evidence="3">
    <location>
        <begin position="158"/>
        <end position="218"/>
    </location>
</feature>
<feature type="domain" description="DUF7623" evidence="3">
    <location>
        <begin position="20"/>
        <end position="82"/>
    </location>
</feature>
<dbReference type="OrthoDB" id="258624at2759"/>
<feature type="domain" description="DUF7623" evidence="3">
    <location>
        <begin position="289"/>
        <end position="353"/>
    </location>
</feature>
<feature type="domain" description="DUF7623" evidence="3">
    <location>
        <begin position="1438"/>
        <end position="1502"/>
    </location>
</feature>
<feature type="compositionally biased region" description="Basic and acidic residues" evidence="2">
    <location>
        <begin position="1654"/>
        <end position="1668"/>
    </location>
</feature>
<sequence length="1677" mass="189471">MNDRAAELAAEKLRADRDYLEKKPEGIDVDVLPLDTDPEFSKLETERAKLKARGGNPAKLKDLENKLNARAEELAKEQKKKDLEGLDKKPEGIPLEVLDPHNDEEFASYLPELRELKKDPRKNKDAIAALQDKMNDRAHELANEKLKGDRPKYVEDVVDGVPRDILPLDTDPTFRDLETQRATLQATDPRRNANKIKELEGRLNDRAHELAAEQKKKDLENLDQNPEGVPISILNPHADPEFAKMVDEHRELMKNPKANAAALGDLEEQMNERAKELAREMKNNDRAFLDPEPEGVPLAILPLDSDPKFKSLEAERAKLKAQDPRRNAAKIRKLEEELNDRAHELAKEQLDEDLAGLEQNPRGIPLALLNPHADPEFAELVDKARKLKADPKTKPEALEDIKDQMNARADELAAEAANRDFLDQEPEGVPLSDLPLDTDPAFHEMEVERAKLKLKDPIRNRKKIQDLEDKMNARAHELAKQQLKDDLAPCEANPRGISLDVLKPHEDKEIAEMLPQLRALKKNPEKNKAAIEDMENGMKQRAAALADALVQNDRDYLDPKPNGVPLKYLPLNTDPTFAEKEAERAKLKAENPRRNARPITVLEDELNGRARDLAADKKEKELAMFPKQYEGIDTATLKPHDDPEFAKLLDDYRQKELDGTAKKPEGDVLRGEMDRRLGELAKEKKDGDLWFLDKEPEGIPVETLPLAKDPEFKAMQAERAKLKAEDPIKNAPKIADLEEKMNQRAHDIAKNVKDADFDGVDPKPRGIPLDLLKPRSDPQVKEILPPLREAKAAGDKKKAAPLQEALKDRVDDLAKGALEGERPMYLDAKPEGVPLEQVPIDQDGLFTGLELERAKMKLEDPVKNAKQVEDLEERLNNRAHELAKGVLADDLANLNQKPRDIPLETLKPHENPEFNALANELRELKKDPKKNAKKIGEVEDKMNDLADKLADALLAGDRDYLVPDPEGIPVDILPLDTDPAFHALEVERAVLKAEDPVKNRDKIADLEDELNARAAELAVQQKKDDLSGLDQAPLGVPISLLHPHDDPTFAALLPELRRLQKSPEKNKKKIEDIQDKLNDKLNDLAQEYLDNDRPTYLDPAPNGVPLSALPLDTDAEFKTLESERLDLISKNPKLNADAIADLENALNERAAELADDFKKKNRDFLDPEPEGVPLSILPLDTDRKFNDLENRRAALMADNPKKNADAIRDLEDQMNDRAHELAREQIAEDLRNINPNPLDIPLNLLRPHDDPEFARMVNVLRALKADPDADPEKIEDLEADMNDRVNELAEDALMGDRDLYLDPNPEGIPLAQVPIESDPLYHQLEAERTKLVLEDPVKNKDKIDELGQRLNDRAHDLAKQVKEQDLDDLPLVTRGLPLNLLNPHNDSAFADLAAKERDLKKPENKSRSIDVEPLAEQKKQRLDELAKNLLENDRPLFLDPNPEGIPYAQLPLDDDPAFHDMEVERMVLKHEDPKKNAEKIKDLEGKLNDRAHELAKEALANDRKYLDEDPEGVPLSDLPLDTDPKFSQMETERARLKARDPELNANKIKSLEDKLNARAHELAKDQLAKDLEGLDQNPRGIPIADLNPHQDPTFASFLPELRRLKQDPQKNQAKIKDLQANMDNRLDELAKEKIDKDRAFLDPEPEGIPLNRLPLDDDKQFKDMEKGAPKCQPRPPP</sequence>
<organism evidence="4 5">
    <name type="scientific">Angomonas deanei</name>
    <dbReference type="NCBI Taxonomy" id="59799"/>
    <lineage>
        <taxon>Eukaryota</taxon>
        <taxon>Discoba</taxon>
        <taxon>Euglenozoa</taxon>
        <taxon>Kinetoplastea</taxon>
        <taxon>Metakinetoplastina</taxon>
        <taxon>Trypanosomatida</taxon>
        <taxon>Trypanosomatidae</taxon>
        <taxon>Strigomonadinae</taxon>
        <taxon>Angomonas</taxon>
    </lineage>
</organism>
<proteinExistence type="predicted"/>
<dbReference type="InterPro" id="IPR056040">
    <property type="entry name" value="DUF7623"/>
</dbReference>
<feature type="domain" description="DUF7623" evidence="3">
    <location>
        <begin position="894"/>
        <end position="957"/>
    </location>
</feature>